<sequence length="67" mass="6828">MMRSLPNRLARATSPGGARPSPREGALATSRGAHPSSGAFEINYPAQPLRSAHPGSGAALGSQEVMS</sequence>
<evidence type="ECO:0000256" key="1">
    <source>
        <dbReference type="SAM" id="MobiDB-lite"/>
    </source>
</evidence>
<dbReference type="Proteomes" id="UP001144205">
    <property type="component" value="Unassembled WGS sequence"/>
</dbReference>
<organism evidence="2 3">
    <name type="scientific">Sinisalibacter aestuarii</name>
    <dbReference type="NCBI Taxonomy" id="2949426"/>
    <lineage>
        <taxon>Bacteria</taxon>
        <taxon>Pseudomonadati</taxon>
        <taxon>Pseudomonadota</taxon>
        <taxon>Alphaproteobacteria</taxon>
        <taxon>Rhodobacterales</taxon>
        <taxon>Roseobacteraceae</taxon>
        <taxon>Sinisalibacter</taxon>
    </lineage>
</organism>
<evidence type="ECO:0000313" key="3">
    <source>
        <dbReference type="Proteomes" id="UP001144205"/>
    </source>
</evidence>
<reference evidence="2" key="1">
    <citation type="journal article" date="2023" name="Int. J. Syst. Evol. Microbiol.">
        <title>Sinisalibacter aestuarii sp. nov., isolated from estuarine sediment of the Arakawa River.</title>
        <authorList>
            <person name="Arafat S.T."/>
            <person name="Hirano S."/>
            <person name="Sato A."/>
            <person name="Takeuchi K."/>
            <person name="Yasuda T."/>
            <person name="Terahara T."/>
            <person name="Hamada M."/>
            <person name="Kobayashi T."/>
        </authorList>
    </citation>
    <scope>NUCLEOTIDE SEQUENCE</scope>
    <source>
        <strain evidence="2">B-399</strain>
    </source>
</reference>
<gene>
    <name evidence="2" type="ORF">STA1M1_18860</name>
</gene>
<feature type="region of interest" description="Disordered" evidence="1">
    <location>
        <begin position="1"/>
        <end position="67"/>
    </location>
</feature>
<name>A0ABQ5LSQ3_9RHOB</name>
<protein>
    <submittedName>
        <fullName evidence="2">Uncharacterized protein</fullName>
    </submittedName>
</protein>
<dbReference type="EMBL" id="BROH01000004">
    <property type="protein sequence ID" value="GKY88017.1"/>
    <property type="molecule type" value="Genomic_DNA"/>
</dbReference>
<accession>A0ABQ5LSQ3</accession>
<evidence type="ECO:0000313" key="2">
    <source>
        <dbReference type="EMBL" id="GKY88017.1"/>
    </source>
</evidence>
<proteinExistence type="predicted"/>
<keyword evidence="3" id="KW-1185">Reference proteome</keyword>
<comment type="caution">
    <text evidence="2">The sequence shown here is derived from an EMBL/GenBank/DDBJ whole genome shotgun (WGS) entry which is preliminary data.</text>
</comment>